<feature type="non-terminal residue" evidence="1">
    <location>
        <position position="33"/>
    </location>
</feature>
<dbReference type="AlphaFoldDB" id="A0A381W193"/>
<sequence>AYGERFNGRERYISISDQRWFSNRNRESVSDKI</sequence>
<reference evidence="1" key="1">
    <citation type="submission" date="2018-05" db="EMBL/GenBank/DDBJ databases">
        <authorList>
            <person name="Lanie J.A."/>
            <person name="Ng W.-L."/>
            <person name="Kazmierczak K.M."/>
            <person name="Andrzejewski T.M."/>
            <person name="Davidsen T.M."/>
            <person name="Wayne K.J."/>
            <person name="Tettelin H."/>
            <person name="Glass J.I."/>
            <person name="Rusch D."/>
            <person name="Podicherti R."/>
            <person name="Tsui H.-C.T."/>
            <person name="Winkler M.E."/>
        </authorList>
    </citation>
    <scope>NUCLEOTIDE SEQUENCE</scope>
</reference>
<feature type="non-terminal residue" evidence="1">
    <location>
        <position position="1"/>
    </location>
</feature>
<proteinExistence type="predicted"/>
<evidence type="ECO:0000313" key="1">
    <source>
        <dbReference type="EMBL" id="SVA46316.1"/>
    </source>
</evidence>
<dbReference type="EMBL" id="UINC01010412">
    <property type="protein sequence ID" value="SVA46316.1"/>
    <property type="molecule type" value="Genomic_DNA"/>
</dbReference>
<name>A0A381W193_9ZZZZ</name>
<protein>
    <submittedName>
        <fullName evidence="1">Uncharacterized protein</fullName>
    </submittedName>
</protein>
<organism evidence="1">
    <name type="scientific">marine metagenome</name>
    <dbReference type="NCBI Taxonomy" id="408172"/>
    <lineage>
        <taxon>unclassified sequences</taxon>
        <taxon>metagenomes</taxon>
        <taxon>ecological metagenomes</taxon>
    </lineage>
</organism>
<gene>
    <name evidence="1" type="ORF">METZ01_LOCUS99170</name>
</gene>
<accession>A0A381W193</accession>